<keyword evidence="7" id="KW-0325">Glycoprotein</keyword>
<dbReference type="InterPro" id="IPR009030">
    <property type="entry name" value="Growth_fac_rcpt_cys_sf"/>
</dbReference>
<accession>A0A1X7TSV3</accession>
<dbReference type="PANTHER" id="PTHR24040">
    <property type="entry name" value="LAMININ G-LIKE DOMAIN-CONTAINING PROTEIN"/>
    <property type="match status" value="1"/>
</dbReference>
<reference evidence="16" key="1">
    <citation type="submission" date="2017-05" db="UniProtKB">
        <authorList>
            <consortium name="EnsemblMetazoa"/>
        </authorList>
    </citation>
    <scope>IDENTIFICATION</scope>
</reference>
<dbReference type="InterPro" id="IPR003598">
    <property type="entry name" value="Ig_sub2"/>
</dbReference>
<dbReference type="SUPFAM" id="SSF57184">
    <property type="entry name" value="Growth factor receptor domain"/>
    <property type="match status" value="2"/>
</dbReference>
<feature type="domain" description="EGF-like" evidence="12">
    <location>
        <begin position="131"/>
        <end position="173"/>
    </location>
</feature>
<feature type="disulfide bond" evidence="8">
    <location>
        <begin position="119"/>
        <end position="128"/>
    </location>
</feature>
<dbReference type="PROSITE" id="PS00022">
    <property type="entry name" value="EGF_1"/>
    <property type="match status" value="1"/>
</dbReference>
<dbReference type="InterPro" id="IPR007110">
    <property type="entry name" value="Ig-like_dom"/>
</dbReference>
<feature type="coiled-coil region" evidence="10">
    <location>
        <begin position="1201"/>
        <end position="1270"/>
    </location>
</feature>
<dbReference type="Pfam" id="PF07645">
    <property type="entry name" value="EGF_CA"/>
    <property type="match status" value="4"/>
</dbReference>
<dbReference type="EnsemblMetazoa" id="Aqu2.1.18301_001">
    <property type="protein sequence ID" value="Aqu2.1.18301_001"/>
    <property type="gene ID" value="Aqu2.1.18301"/>
</dbReference>
<dbReference type="InterPro" id="IPR011641">
    <property type="entry name" value="Tyr-kin_ephrin_A/B_rcpt-like"/>
</dbReference>
<feature type="disulfide bond" evidence="8">
    <location>
        <begin position="100"/>
        <end position="117"/>
    </location>
</feature>
<dbReference type="Gene3D" id="2.10.25.10">
    <property type="entry name" value="Laminin"/>
    <property type="match status" value="8"/>
</dbReference>
<keyword evidence="2" id="KW-0964">Secreted</keyword>
<feature type="domain" description="Ig-like" evidence="14">
    <location>
        <begin position="1922"/>
        <end position="2004"/>
    </location>
</feature>
<evidence type="ECO:0000256" key="4">
    <source>
        <dbReference type="ARBA" id="ARBA00022729"/>
    </source>
</evidence>
<dbReference type="Pfam" id="PF14670">
    <property type="entry name" value="FXa_inhibition"/>
    <property type="match status" value="1"/>
</dbReference>
<evidence type="ECO:0000256" key="7">
    <source>
        <dbReference type="ARBA" id="ARBA00023180"/>
    </source>
</evidence>
<dbReference type="CDD" id="cd00033">
    <property type="entry name" value="CCP"/>
    <property type="match status" value="1"/>
</dbReference>
<feature type="domain" description="EGF-like" evidence="12">
    <location>
        <begin position="93"/>
        <end position="129"/>
    </location>
</feature>
<proteinExistence type="predicted"/>
<dbReference type="GO" id="GO:0005509">
    <property type="term" value="F:calcium ion binding"/>
    <property type="evidence" value="ECO:0007669"/>
    <property type="project" value="InterPro"/>
</dbReference>
<feature type="domain" description="EGF-like" evidence="12">
    <location>
        <begin position="513"/>
        <end position="549"/>
    </location>
</feature>
<comment type="caution">
    <text evidence="8">Lacks conserved residue(s) required for the propagation of feature annotation.</text>
</comment>
<evidence type="ECO:0000256" key="5">
    <source>
        <dbReference type="ARBA" id="ARBA00022737"/>
    </source>
</evidence>
<keyword evidence="9" id="KW-0768">Sushi</keyword>
<keyword evidence="5" id="KW-0677">Repeat</keyword>
<dbReference type="InterPro" id="IPR049883">
    <property type="entry name" value="NOTCH1_EGF-like"/>
</dbReference>
<dbReference type="InterPro" id="IPR003599">
    <property type="entry name" value="Ig_sub"/>
</dbReference>
<dbReference type="Pfam" id="PF12662">
    <property type="entry name" value="cEGF"/>
    <property type="match status" value="1"/>
</dbReference>
<dbReference type="InterPro" id="IPR002223">
    <property type="entry name" value="Kunitz_BPTI"/>
</dbReference>
<dbReference type="Pfam" id="PF13895">
    <property type="entry name" value="Ig_2"/>
    <property type="match status" value="1"/>
</dbReference>
<dbReference type="InterPro" id="IPR035976">
    <property type="entry name" value="Sushi/SCR/CCP_sf"/>
</dbReference>
<feature type="domain" description="Ig-like" evidence="14">
    <location>
        <begin position="1830"/>
        <end position="1910"/>
    </location>
</feature>
<evidence type="ECO:0000259" key="12">
    <source>
        <dbReference type="PROSITE" id="PS50026"/>
    </source>
</evidence>
<evidence type="ECO:0000256" key="8">
    <source>
        <dbReference type="PROSITE-ProRule" id="PRU00076"/>
    </source>
</evidence>
<evidence type="ECO:0000256" key="11">
    <source>
        <dbReference type="SAM" id="SignalP"/>
    </source>
</evidence>
<dbReference type="FunFam" id="2.10.25.10:FF:000240">
    <property type="entry name" value="Vitamin K-dependent protein S"/>
    <property type="match status" value="1"/>
</dbReference>
<dbReference type="SMART" id="SM00032">
    <property type="entry name" value="CCP"/>
    <property type="match status" value="2"/>
</dbReference>
<dbReference type="SMART" id="SM00408">
    <property type="entry name" value="IGc2"/>
    <property type="match status" value="2"/>
</dbReference>
<dbReference type="SMART" id="SM00179">
    <property type="entry name" value="EGF_CA"/>
    <property type="match status" value="6"/>
</dbReference>
<feature type="chain" id="PRO_5012914363" evidence="11">
    <location>
        <begin position="22"/>
        <end position="2492"/>
    </location>
</feature>
<dbReference type="InterPro" id="IPR000436">
    <property type="entry name" value="Sushi_SCR_CCP_dom"/>
</dbReference>
<feature type="domain" description="Sushi" evidence="15">
    <location>
        <begin position="390"/>
        <end position="449"/>
    </location>
</feature>
<dbReference type="InterPro" id="IPR013783">
    <property type="entry name" value="Ig-like_fold"/>
</dbReference>
<feature type="domain" description="EGF-like" evidence="12">
    <location>
        <begin position="174"/>
        <end position="217"/>
    </location>
</feature>
<dbReference type="SMART" id="SM00131">
    <property type="entry name" value="KU"/>
    <property type="match status" value="1"/>
</dbReference>
<feature type="disulfide bond" evidence="8">
    <location>
        <begin position="539"/>
        <end position="548"/>
    </location>
</feature>
<dbReference type="Gene3D" id="4.10.410.10">
    <property type="entry name" value="Pancreatic trypsin inhibitor Kunitz domain"/>
    <property type="match status" value="1"/>
</dbReference>
<dbReference type="PROSITE" id="PS01186">
    <property type="entry name" value="EGF_2"/>
    <property type="match status" value="4"/>
</dbReference>
<comment type="subcellular location">
    <subcellularLocation>
        <location evidence="1">Secreted</location>
    </subcellularLocation>
</comment>
<dbReference type="Pfam" id="PF07699">
    <property type="entry name" value="Ephrin_rec_like"/>
    <property type="match status" value="2"/>
</dbReference>
<dbReference type="InterPro" id="IPR036880">
    <property type="entry name" value="Kunitz_BPTI_sf"/>
</dbReference>
<dbReference type="InterPro" id="IPR000742">
    <property type="entry name" value="EGF"/>
</dbReference>
<dbReference type="PROSITE" id="PS50279">
    <property type="entry name" value="BPTI_KUNITZ_2"/>
    <property type="match status" value="1"/>
</dbReference>
<organism evidence="16">
    <name type="scientific">Amphimedon queenslandica</name>
    <name type="common">Sponge</name>
    <dbReference type="NCBI Taxonomy" id="400682"/>
    <lineage>
        <taxon>Eukaryota</taxon>
        <taxon>Metazoa</taxon>
        <taxon>Porifera</taxon>
        <taxon>Demospongiae</taxon>
        <taxon>Heteroscleromorpha</taxon>
        <taxon>Haplosclerida</taxon>
        <taxon>Niphatidae</taxon>
        <taxon>Amphimedon</taxon>
    </lineage>
</organism>
<protein>
    <submittedName>
        <fullName evidence="16">Uncharacterized protein</fullName>
    </submittedName>
</protein>
<dbReference type="SUPFAM" id="SSF57196">
    <property type="entry name" value="EGF/Laminin"/>
    <property type="match status" value="2"/>
</dbReference>
<feature type="disulfide bond" evidence="9">
    <location>
        <begin position="420"/>
        <end position="447"/>
    </location>
</feature>
<dbReference type="PROSITE" id="PS50835">
    <property type="entry name" value="IG_LIKE"/>
    <property type="match status" value="2"/>
</dbReference>
<dbReference type="PROSITE" id="PS00010">
    <property type="entry name" value="ASX_HYDROXYL"/>
    <property type="match status" value="2"/>
</dbReference>
<dbReference type="InterPro" id="IPR036179">
    <property type="entry name" value="Ig-like_dom_sf"/>
</dbReference>
<dbReference type="SUPFAM" id="SSF57535">
    <property type="entry name" value="Complement control module/SCR domain"/>
    <property type="match status" value="2"/>
</dbReference>
<keyword evidence="6 8" id="KW-1015">Disulfide bond</keyword>
<dbReference type="InterPro" id="IPR051145">
    <property type="entry name" value="GAS-SHBG-PROS"/>
</dbReference>
<dbReference type="Gene3D" id="2.10.50.10">
    <property type="entry name" value="Tumor Necrosis Factor Receptor, subunit A, domain 2"/>
    <property type="match status" value="1"/>
</dbReference>
<dbReference type="CDD" id="cd00109">
    <property type="entry name" value="Kunitz-type"/>
    <property type="match status" value="1"/>
</dbReference>
<dbReference type="PROSITE" id="PS50923">
    <property type="entry name" value="SUSHI"/>
    <property type="match status" value="1"/>
</dbReference>
<evidence type="ECO:0000259" key="15">
    <source>
        <dbReference type="PROSITE" id="PS50923"/>
    </source>
</evidence>
<evidence type="ECO:0000256" key="1">
    <source>
        <dbReference type="ARBA" id="ARBA00004613"/>
    </source>
</evidence>
<dbReference type="InterPro" id="IPR026823">
    <property type="entry name" value="cEGF"/>
</dbReference>
<dbReference type="PROSITE" id="PS50026">
    <property type="entry name" value="EGF_3"/>
    <property type="match status" value="4"/>
</dbReference>
<dbReference type="OrthoDB" id="10060424at2759"/>
<dbReference type="GO" id="GO:0005576">
    <property type="term" value="C:extracellular region"/>
    <property type="evidence" value="ECO:0007669"/>
    <property type="project" value="UniProtKB-SubCell"/>
</dbReference>
<dbReference type="SMART" id="SM00409">
    <property type="entry name" value="IG"/>
    <property type="match status" value="2"/>
</dbReference>
<dbReference type="PROSITE" id="PS00280">
    <property type="entry name" value="BPTI_KUNITZ_1"/>
    <property type="match status" value="1"/>
</dbReference>
<dbReference type="InterPro" id="IPR000152">
    <property type="entry name" value="EGF-type_Asp/Asn_hydroxyl_site"/>
</dbReference>
<dbReference type="SMART" id="SM00181">
    <property type="entry name" value="EGF"/>
    <property type="match status" value="8"/>
</dbReference>
<sequence length="2492" mass="278088">MSLKCVAVLFLLAHVIPLVSLQSVCYDTGYSSVLKSQSTRTQREHGYRCGWFGWSRCTRIIYDTRRYYVYISVSYSRAVCCPATHVGVYPNCRPQCNPGCSNGGQCYHNSATNVNYCVCPSGFRGKGCEQDINECVENSYACQSPSVCQNTLGSYRCACPVGYTLAYDGRSCIDKDECSDGSHTCGSNGNCENVKGSFICHCGQGYETPAWDPKRCVDINECARNIDGCQQICTNFPGFYVCSCRDGFTKNIRNLRKCDDIDECKEGTDNCTHKCENSIGSYKCGCNLGCELASDGVSCEDVDECNDTLLNDCDHECTNLHCENGKYSCSCRSGYSLHDNNHTCEDVNECLTNNGGCEQTCNNMIGSYYCSCDREAGYELSSDGHSCEALSCPTLIAPVNGYMQCSDYPVVVNSTCSFTCKDEYDLFGSSVRLCGTDTTWNGTGTDCQIKQCPEIQAPPNSVQLQSCQTSVNSTCLFSCVPGYFIDSGGILYSQACTISDEIAHWTAPEECKRSSACASNPCITGTCLTTDSNEPYCICPDGYIEDDCSTLSVTIADIPLLNIKERSRPITIFASPQSSVTVTINTEPSTVAVTPRGPITILYSDSNPNFYLESPESNFIRLKFVAINEGEQKATTIDDRVTIASNENVAGSYFTGDSSNILNEGCCHHDFDLITRFCTESPRQSISFRSTCAWTGQNNEYVSEGIIFVSVGRQSLPVSIIGINMQLSDEGLTTDFTRPGLSCSPCARAPDCTSSSPQRMEDVRDMVKRLSMINTFLSAMRPILPQHLTIEGNGEFTHTNYSIGDYLAKIVPEYELSSLLECPNIPIDTTDTDLYYVITTSSGLHFVYNNDRLSYASSSETVCFVYPLCSGNSNLYVSVPPQLDEQIQNLAVFTGLRQNNWEFSIKSIETSRYGLSTEQTDVIYWDGNVSTTIRQPNYKLKAEMIISGDFQEHYLGIFFNFNGSVAEGTELPSSCETVSNRVEGEMNVEIRTGLIRSQQHSVLQLTASNEKGLYVQKGTGCGVAQVLDLNLIFTYHHYKFDNFDHINSVSLLSSCLVFQIKELKFINFPLKITLNGDNLHILEDRVTTVLLESKIKSKVTIGNFISMLPDSEIQSVLFSDDDDIICMLPSVNISLFDTEITTYVQIQEEEIQFYSSLNLFYLGQTDVMGIGSTDRPWESLRFNLKVTFTSDVTNGLTNYLNAELTREMEDAVQHVNGANDALKSASIQVKNFQRKLQQLYNELSDIQASLDAKEIRRRELEKVNKQHESILYRLLEAYWNATDELSESIESVCRIKECEGTCMSGIVVTTCYKPVKIIIKVPCSIYEEASGEVHEMTTVKNTICRYGKAPLSTTAVVVSTIVSLPTLIFAPIVFDTVSKLFPKKEVPCQPITVSDTKWVTMPHTALTVKDQVCDILSVEDKYDEKNCNHTEPCAVYKVDPVCNATNIDCYKNRTQIIKKFNNETILLLENIDMRYEEYSQTLSDLVFLSSEIAVLKLRNISKKEEIEATRFKINSSLESERVANKSYQSIKLSNERILSFRNALQGSTNSIIRITDVSFDVAVETQTPVIVPLNVIYEITSRRTTHKVRIVVDISATDDLVKKTIYDNIYDDIIDNVIGEPLRKRRNVASSVLLTDIFKDNCNLQKSVIHYIEQLNLSLSAVQEDIFDSVSAVNSTRENENSNYEATVEALRSIGTNLSLSLLVNEGMIYASQMDAFDLVSSEIADTKVSQWKANLDELHNETSNLFGQTCYSLLDCLSTSVINIRKLIAPLAIFNTSEMTLKLENVWLSVQDLTNNANWTLDDMQYTINKVYSLALEVEEDSYWCASSPVLLDQPPTDIDEFVGASLSFSCPSSSLLPVTYSWYKNRKPIPFATTSSLSIPYLTRADAGLYECEVKNAIGVTKSKPTVLRVYKKATFTQEPDSITVINNDRNDAYFICQANAYPLPNYQWSYRRDNYSKWNDLDGETEGLLSISNISNSNEGQYRCQAENANSTIYSRPVTLTVLPGTFTRMSYNFTITINNVDNSSLIQSLENSLINAVDDLIDVNLTPVKITSAILANNQLIISFVLLSSNYSILSESDSNEVRLNQTIIDLRQLQANKITLDSVFHNTSNPFTLKIETRSRPIIGILYTVLVPVSLYSIETSLISPLMFDCPSGYQFDVSQFVCVGCNKGSYQYKNYAQESVHQSPGVLLKYNYPVCELCPKGAFQSDKAAHECNSCPQHYSTVGKGSTSIEDCQALCAPGTYSDTGYEPCQKCPVSHYQTLYGSKFCLPCTKESNISTCIKDQCKEDQYSSTSFEPCQSCDKGTYQESRGQVSCINCTETSTNIRCLPDCHLPPYAGPCNGKFQRYFYNKTSKQCETFTYGGCNQNKNNFHYQYDCENECGECPPTCTAQFCLLHRFNVCSMSPFPEPNNNCPGGCRLSSCQAYYYSPTIEPHPKGGDSCTKCDGQELDVTCMKNWGTCLRIAYIQSPDYEYHPVTPANFHCWEYKC</sequence>
<evidence type="ECO:0000256" key="2">
    <source>
        <dbReference type="ARBA" id="ARBA00022525"/>
    </source>
</evidence>
<dbReference type="GO" id="GO:0004867">
    <property type="term" value="F:serine-type endopeptidase inhibitor activity"/>
    <property type="evidence" value="ECO:0007669"/>
    <property type="project" value="InterPro"/>
</dbReference>
<dbReference type="CDD" id="cd00054">
    <property type="entry name" value="EGF_CA"/>
    <property type="match status" value="4"/>
</dbReference>
<dbReference type="CDD" id="cd00096">
    <property type="entry name" value="Ig"/>
    <property type="match status" value="1"/>
</dbReference>
<dbReference type="Gene3D" id="2.60.40.10">
    <property type="entry name" value="Immunoglobulins"/>
    <property type="match status" value="2"/>
</dbReference>
<dbReference type="SMART" id="SM01411">
    <property type="entry name" value="Ephrin_rec_like"/>
    <property type="match status" value="4"/>
</dbReference>
<dbReference type="Pfam" id="PF00008">
    <property type="entry name" value="EGF"/>
    <property type="match status" value="1"/>
</dbReference>
<evidence type="ECO:0000259" key="14">
    <source>
        <dbReference type="PROSITE" id="PS50835"/>
    </source>
</evidence>
<dbReference type="Pfam" id="PF13927">
    <property type="entry name" value="Ig_3"/>
    <property type="match status" value="1"/>
</dbReference>
<feature type="domain" description="BPTI/Kunitz inhibitor" evidence="13">
    <location>
        <begin position="2335"/>
        <end position="2385"/>
    </location>
</feature>
<evidence type="ECO:0000256" key="3">
    <source>
        <dbReference type="ARBA" id="ARBA00022536"/>
    </source>
</evidence>
<name>A0A1X7TSV3_AMPQE</name>
<feature type="disulfide bond" evidence="8">
    <location>
        <begin position="517"/>
        <end position="527"/>
    </location>
</feature>
<dbReference type="InterPro" id="IPR020901">
    <property type="entry name" value="Prtase_inh_Kunz-CS"/>
</dbReference>
<evidence type="ECO:0000256" key="9">
    <source>
        <dbReference type="PROSITE-ProRule" id="PRU00302"/>
    </source>
</evidence>
<dbReference type="InterPro" id="IPR018097">
    <property type="entry name" value="EGF_Ca-bd_CS"/>
</dbReference>
<dbReference type="SUPFAM" id="SSF57362">
    <property type="entry name" value="BPTI-like"/>
    <property type="match status" value="1"/>
</dbReference>
<keyword evidence="4 11" id="KW-0732">Signal</keyword>
<dbReference type="FunFam" id="2.10.25.10:FF:000014">
    <property type="entry name" value="Latent-transforming growth factor beta-binding protein 3"/>
    <property type="match status" value="1"/>
</dbReference>
<dbReference type="InterPro" id="IPR001881">
    <property type="entry name" value="EGF-like_Ca-bd_dom"/>
</dbReference>
<feature type="disulfide bond" evidence="8">
    <location>
        <begin position="96"/>
        <end position="106"/>
    </location>
</feature>
<evidence type="ECO:0000256" key="6">
    <source>
        <dbReference type="ARBA" id="ARBA00023157"/>
    </source>
</evidence>
<feature type="signal peptide" evidence="11">
    <location>
        <begin position="1"/>
        <end position="21"/>
    </location>
</feature>
<dbReference type="STRING" id="400682.A0A1X7TSV3"/>
<evidence type="ECO:0000259" key="13">
    <source>
        <dbReference type="PROSITE" id="PS50279"/>
    </source>
</evidence>
<evidence type="ECO:0000313" key="16">
    <source>
        <dbReference type="EnsemblMetazoa" id="Aqu2.1.18301_001"/>
    </source>
</evidence>
<keyword evidence="3 8" id="KW-0245">EGF-like domain</keyword>
<dbReference type="SUPFAM" id="SSF48726">
    <property type="entry name" value="Immunoglobulin"/>
    <property type="match status" value="2"/>
</dbReference>
<dbReference type="PROSITE" id="PS01187">
    <property type="entry name" value="EGF_CA"/>
    <property type="match status" value="3"/>
</dbReference>
<dbReference type="PANTHER" id="PTHR24040:SF13">
    <property type="entry name" value="FIBROPELLIN-1"/>
    <property type="match status" value="1"/>
</dbReference>
<dbReference type="InParanoid" id="A0A1X7TSV3"/>
<keyword evidence="10" id="KW-0175">Coiled coil</keyword>
<evidence type="ECO:0000256" key="10">
    <source>
        <dbReference type="SAM" id="Coils"/>
    </source>
</evidence>